<dbReference type="PANTHER" id="PTHR30055:SF223">
    <property type="entry name" value="HTH-TYPE TRANSCRIPTIONAL REGULATOR UIDR"/>
    <property type="match status" value="1"/>
</dbReference>
<dbReference type="Gene3D" id="1.10.357.10">
    <property type="entry name" value="Tetracycline Repressor, domain 2"/>
    <property type="match status" value="1"/>
</dbReference>
<dbReference type="RefSeq" id="WP_126538893.1">
    <property type="nucleotide sequence ID" value="NZ_BSPM01000007.1"/>
</dbReference>
<dbReference type="Proteomes" id="UP000294547">
    <property type="component" value="Unassembled WGS sequence"/>
</dbReference>
<keyword evidence="3 5" id="KW-0238">DNA-binding</keyword>
<evidence type="ECO:0000256" key="4">
    <source>
        <dbReference type="ARBA" id="ARBA00023163"/>
    </source>
</evidence>
<dbReference type="PROSITE" id="PS50977">
    <property type="entry name" value="HTH_TETR_2"/>
    <property type="match status" value="1"/>
</dbReference>
<organism evidence="8 9">
    <name type="scientific">Oharaeibacter diazotrophicus</name>
    <dbReference type="NCBI Taxonomy" id="1920512"/>
    <lineage>
        <taxon>Bacteria</taxon>
        <taxon>Pseudomonadati</taxon>
        <taxon>Pseudomonadota</taxon>
        <taxon>Alphaproteobacteria</taxon>
        <taxon>Hyphomicrobiales</taxon>
        <taxon>Pleomorphomonadaceae</taxon>
        <taxon>Oharaeibacter</taxon>
    </lineage>
</organism>
<evidence type="ECO:0000256" key="2">
    <source>
        <dbReference type="ARBA" id="ARBA00023015"/>
    </source>
</evidence>
<evidence type="ECO:0000256" key="6">
    <source>
        <dbReference type="SAM" id="MobiDB-lite"/>
    </source>
</evidence>
<dbReference type="PANTHER" id="PTHR30055">
    <property type="entry name" value="HTH-TYPE TRANSCRIPTIONAL REGULATOR RUTR"/>
    <property type="match status" value="1"/>
</dbReference>
<dbReference type="PRINTS" id="PR00455">
    <property type="entry name" value="HTHTETR"/>
</dbReference>
<keyword evidence="2" id="KW-0805">Transcription regulation</keyword>
<proteinExistence type="predicted"/>
<evidence type="ECO:0000256" key="1">
    <source>
        <dbReference type="ARBA" id="ARBA00022491"/>
    </source>
</evidence>
<keyword evidence="4" id="KW-0804">Transcription</keyword>
<evidence type="ECO:0000256" key="5">
    <source>
        <dbReference type="PROSITE-ProRule" id="PRU00335"/>
    </source>
</evidence>
<dbReference type="GO" id="GO:0003700">
    <property type="term" value="F:DNA-binding transcription factor activity"/>
    <property type="evidence" value="ECO:0007669"/>
    <property type="project" value="TreeGrafter"/>
</dbReference>
<protein>
    <submittedName>
        <fullName evidence="8">TetR family transcriptional regulator</fullName>
    </submittedName>
</protein>
<accession>A0A4R6R9G2</accession>
<dbReference type="Pfam" id="PF00440">
    <property type="entry name" value="TetR_N"/>
    <property type="match status" value="1"/>
</dbReference>
<dbReference type="InterPro" id="IPR009057">
    <property type="entry name" value="Homeodomain-like_sf"/>
</dbReference>
<dbReference type="EMBL" id="SNXY01000010">
    <property type="protein sequence ID" value="TDP82693.1"/>
    <property type="molecule type" value="Genomic_DNA"/>
</dbReference>
<dbReference type="InterPro" id="IPR001647">
    <property type="entry name" value="HTH_TetR"/>
</dbReference>
<evidence type="ECO:0000313" key="9">
    <source>
        <dbReference type="Proteomes" id="UP000294547"/>
    </source>
</evidence>
<dbReference type="InterPro" id="IPR039538">
    <property type="entry name" value="BetI_C"/>
</dbReference>
<dbReference type="SUPFAM" id="SSF48498">
    <property type="entry name" value="Tetracyclin repressor-like, C-terminal domain"/>
    <property type="match status" value="1"/>
</dbReference>
<dbReference type="GO" id="GO:0000976">
    <property type="term" value="F:transcription cis-regulatory region binding"/>
    <property type="evidence" value="ECO:0007669"/>
    <property type="project" value="TreeGrafter"/>
</dbReference>
<keyword evidence="1" id="KW-0678">Repressor</keyword>
<gene>
    <name evidence="8" type="ORF">EDD54_3963</name>
</gene>
<dbReference type="FunFam" id="1.10.10.60:FF:000141">
    <property type="entry name" value="TetR family transcriptional regulator"/>
    <property type="match status" value="1"/>
</dbReference>
<name>A0A4R6R9G2_9HYPH</name>
<evidence type="ECO:0000313" key="8">
    <source>
        <dbReference type="EMBL" id="TDP82693.1"/>
    </source>
</evidence>
<dbReference type="Pfam" id="PF13977">
    <property type="entry name" value="TetR_C_6"/>
    <property type="match status" value="1"/>
</dbReference>
<evidence type="ECO:0000256" key="3">
    <source>
        <dbReference type="ARBA" id="ARBA00023125"/>
    </source>
</evidence>
<reference evidence="8 9" key="1">
    <citation type="submission" date="2019-03" db="EMBL/GenBank/DDBJ databases">
        <title>Genomic Encyclopedia of Type Strains, Phase IV (KMG-IV): sequencing the most valuable type-strain genomes for metagenomic binning, comparative biology and taxonomic classification.</title>
        <authorList>
            <person name="Goeker M."/>
        </authorList>
    </citation>
    <scope>NUCLEOTIDE SEQUENCE [LARGE SCALE GENOMIC DNA]</scope>
    <source>
        <strain evidence="8 9">DSM 102969</strain>
    </source>
</reference>
<feature type="domain" description="HTH tetR-type" evidence="7">
    <location>
        <begin position="22"/>
        <end position="82"/>
    </location>
</feature>
<feature type="DNA-binding region" description="H-T-H motif" evidence="5">
    <location>
        <begin position="45"/>
        <end position="64"/>
    </location>
</feature>
<comment type="caution">
    <text evidence="8">The sequence shown here is derived from an EMBL/GenBank/DDBJ whole genome shotgun (WGS) entry which is preliminary data.</text>
</comment>
<dbReference type="InterPro" id="IPR050109">
    <property type="entry name" value="HTH-type_TetR-like_transc_reg"/>
</dbReference>
<keyword evidence="9" id="KW-1185">Reference proteome</keyword>
<sequence>MLDASPAAVPVDGDLDEASPQEARRARILDAARTCFAESGFHGASMQRICAEARMSPGALYRYFPSKHVIVEAIAEDERARCLGVLDLVHGDGPLVDRLVAGALAYLDLMHRPGSRALMLEISAESLRNSAVGDLFGRNEAVVRAALAAVVAAGIETGEIAPDVDVARTLQVMFAVTDGLVLRMGLEPDLTTEAVEPHLRRIAAALLPAPTRPATP</sequence>
<dbReference type="InterPro" id="IPR036271">
    <property type="entry name" value="Tet_transcr_reg_TetR-rel_C_sf"/>
</dbReference>
<dbReference type="SUPFAM" id="SSF46689">
    <property type="entry name" value="Homeodomain-like"/>
    <property type="match status" value="1"/>
</dbReference>
<dbReference type="AlphaFoldDB" id="A0A4R6R9G2"/>
<evidence type="ECO:0000259" key="7">
    <source>
        <dbReference type="PROSITE" id="PS50977"/>
    </source>
</evidence>
<feature type="region of interest" description="Disordered" evidence="6">
    <location>
        <begin position="1"/>
        <end position="20"/>
    </location>
</feature>
<dbReference type="OrthoDB" id="9808189at2"/>